<gene>
    <name evidence="9" type="ORF">GCM10023333_05290</name>
</gene>
<proteinExistence type="inferred from homology"/>
<organism evidence="9 10">
    <name type="scientific">Ferrimonas pelagia</name>
    <dbReference type="NCBI Taxonomy" id="1177826"/>
    <lineage>
        <taxon>Bacteria</taxon>
        <taxon>Pseudomonadati</taxon>
        <taxon>Pseudomonadota</taxon>
        <taxon>Gammaproteobacteria</taxon>
        <taxon>Alteromonadales</taxon>
        <taxon>Ferrimonadaceae</taxon>
        <taxon>Ferrimonas</taxon>
    </lineage>
</organism>
<feature type="transmembrane region" description="Helical" evidence="8">
    <location>
        <begin position="279"/>
        <end position="298"/>
    </location>
</feature>
<feature type="transmembrane region" description="Helical" evidence="8">
    <location>
        <begin position="181"/>
        <end position="209"/>
    </location>
</feature>
<evidence type="ECO:0000256" key="7">
    <source>
        <dbReference type="ARBA" id="ARBA00023136"/>
    </source>
</evidence>
<comment type="caution">
    <text evidence="9">The sequence shown here is derived from an EMBL/GenBank/DDBJ whole genome shotgun (WGS) entry which is preliminary data.</text>
</comment>
<protein>
    <submittedName>
        <fullName evidence="9">Iron chelate uptake ABC transporter family permease subunit</fullName>
    </submittedName>
</protein>
<evidence type="ECO:0000313" key="10">
    <source>
        <dbReference type="Proteomes" id="UP001499988"/>
    </source>
</evidence>
<dbReference type="InterPro" id="IPR037294">
    <property type="entry name" value="ABC_BtuC-like"/>
</dbReference>
<reference evidence="10" key="1">
    <citation type="journal article" date="2019" name="Int. J. Syst. Evol. Microbiol.">
        <title>The Global Catalogue of Microorganisms (GCM) 10K type strain sequencing project: providing services to taxonomists for standard genome sequencing and annotation.</title>
        <authorList>
            <consortium name="The Broad Institute Genomics Platform"/>
            <consortium name="The Broad Institute Genome Sequencing Center for Infectious Disease"/>
            <person name="Wu L."/>
            <person name="Ma J."/>
        </authorList>
    </citation>
    <scope>NUCLEOTIDE SEQUENCE [LARGE SCALE GENOMIC DNA]</scope>
    <source>
        <strain evidence="10">JCM 18401</strain>
    </source>
</reference>
<keyword evidence="4" id="KW-1003">Cell membrane</keyword>
<dbReference type="RefSeq" id="WP_345333135.1">
    <property type="nucleotide sequence ID" value="NZ_BAABJZ010000006.1"/>
</dbReference>
<dbReference type="PANTHER" id="PTHR30472">
    <property type="entry name" value="FERRIC ENTEROBACTIN TRANSPORT SYSTEM PERMEASE PROTEIN"/>
    <property type="match status" value="1"/>
</dbReference>
<evidence type="ECO:0000256" key="1">
    <source>
        <dbReference type="ARBA" id="ARBA00004651"/>
    </source>
</evidence>
<dbReference type="SUPFAM" id="SSF81345">
    <property type="entry name" value="ABC transporter involved in vitamin B12 uptake, BtuC"/>
    <property type="match status" value="1"/>
</dbReference>
<keyword evidence="7 8" id="KW-0472">Membrane</keyword>
<evidence type="ECO:0000256" key="5">
    <source>
        <dbReference type="ARBA" id="ARBA00022692"/>
    </source>
</evidence>
<name>A0ABP9ED34_9GAMM</name>
<feature type="transmembrane region" description="Helical" evidence="8">
    <location>
        <begin position="115"/>
        <end position="134"/>
    </location>
</feature>
<dbReference type="Gene3D" id="1.10.3470.10">
    <property type="entry name" value="ABC transporter involved in vitamin B12 uptake, BtuC"/>
    <property type="match status" value="1"/>
</dbReference>
<evidence type="ECO:0000313" key="9">
    <source>
        <dbReference type="EMBL" id="GAA4875030.1"/>
    </source>
</evidence>
<keyword evidence="10" id="KW-1185">Reference proteome</keyword>
<accession>A0ABP9ED34</accession>
<comment type="similarity">
    <text evidence="2">Belongs to the binding-protein-dependent transport system permease family. FecCD subfamily.</text>
</comment>
<dbReference type="InterPro" id="IPR000522">
    <property type="entry name" value="ABC_transptr_permease_BtuC"/>
</dbReference>
<evidence type="ECO:0000256" key="8">
    <source>
        <dbReference type="SAM" id="Phobius"/>
    </source>
</evidence>
<dbReference type="CDD" id="cd06550">
    <property type="entry name" value="TM_ABC_iron-siderophores_like"/>
    <property type="match status" value="1"/>
</dbReference>
<sequence>MFNQYRNAALLLGLALLPLSLLAGLMLGSVPLPADTLWAVLQGDDSAVSGLIITDLRLPRVLAAALVGAALGLAGALAQTLLRNPLADPYLLGVANGASLMAVMHLLGWPLITLLPLPLAAFIGGLLAFSMVWFCARGRGDQINPLILTLSGIAIAALLSALTTLVMLLGDQRALGPTLRWMLGSLAGVELGQLPLLLVLLIGCAAVAWQRRQQLDALLMGWNKAQTLGVNIRRERLLWCGIIVLLASASVALAGAVSFVGLVVPHLARLLLGPGHRALIPASLLIGALLLIWVDILCRTALAPEELPLGIPMAVLAVPLLLSLLRKQAQ</sequence>
<evidence type="ECO:0000256" key="6">
    <source>
        <dbReference type="ARBA" id="ARBA00022989"/>
    </source>
</evidence>
<keyword evidence="6 8" id="KW-1133">Transmembrane helix</keyword>
<feature type="transmembrane region" description="Helical" evidence="8">
    <location>
        <begin position="237"/>
        <end position="259"/>
    </location>
</feature>
<feature type="transmembrane region" description="Helical" evidence="8">
    <location>
        <begin position="146"/>
        <end position="169"/>
    </location>
</feature>
<feature type="transmembrane region" description="Helical" evidence="8">
    <location>
        <begin position="90"/>
        <end position="109"/>
    </location>
</feature>
<evidence type="ECO:0000256" key="4">
    <source>
        <dbReference type="ARBA" id="ARBA00022475"/>
    </source>
</evidence>
<keyword evidence="3" id="KW-0813">Transport</keyword>
<keyword evidence="5 8" id="KW-0812">Transmembrane</keyword>
<comment type="subcellular location">
    <subcellularLocation>
        <location evidence="1">Cell membrane</location>
        <topology evidence="1">Multi-pass membrane protein</topology>
    </subcellularLocation>
</comment>
<dbReference type="PANTHER" id="PTHR30472:SF25">
    <property type="entry name" value="ABC TRANSPORTER PERMEASE PROTEIN MJ0876-RELATED"/>
    <property type="match status" value="1"/>
</dbReference>
<dbReference type="EMBL" id="BAABJZ010000006">
    <property type="protein sequence ID" value="GAA4875030.1"/>
    <property type="molecule type" value="Genomic_DNA"/>
</dbReference>
<feature type="transmembrane region" description="Helical" evidence="8">
    <location>
        <begin position="58"/>
        <end position="78"/>
    </location>
</feature>
<dbReference type="Pfam" id="PF01032">
    <property type="entry name" value="FecCD"/>
    <property type="match status" value="1"/>
</dbReference>
<evidence type="ECO:0000256" key="2">
    <source>
        <dbReference type="ARBA" id="ARBA00007935"/>
    </source>
</evidence>
<dbReference type="Proteomes" id="UP001499988">
    <property type="component" value="Unassembled WGS sequence"/>
</dbReference>
<evidence type="ECO:0000256" key="3">
    <source>
        <dbReference type="ARBA" id="ARBA00022448"/>
    </source>
</evidence>